<comment type="caution">
    <text evidence="2">The sequence shown here is derived from an EMBL/GenBank/DDBJ whole genome shotgun (WGS) entry which is preliminary data.</text>
</comment>
<keyword evidence="3" id="KW-1185">Reference proteome</keyword>
<dbReference type="Proteomes" id="UP001480955">
    <property type="component" value="Unassembled WGS sequence"/>
</dbReference>
<evidence type="ECO:0000313" key="2">
    <source>
        <dbReference type="EMBL" id="MER2251902.1"/>
    </source>
</evidence>
<name>A0ABV1QR60_9HYPH</name>
<evidence type="ECO:0008006" key="4">
    <source>
        <dbReference type="Google" id="ProtNLM"/>
    </source>
</evidence>
<dbReference type="RefSeq" id="WP_350396267.1">
    <property type="nucleotide sequence ID" value="NZ_JBELQE010000092.1"/>
</dbReference>
<feature type="transmembrane region" description="Helical" evidence="1">
    <location>
        <begin position="25"/>
        <end position="42"/>
    </location>
</feature>
<sequence length="43" mass="4699">MTFTDDITAPRGGTRTWIGRRVRDLIVLFGGLALALPLIVPFA</sequence>
<accession>A0ABV1QR60</accession>
<keyword evidence="1" id="KW-0472">Membrane</keyword>
<gene>
    <name evidence="2" type="ORF">ABS772_18450</name>
</gene>
<evidence type="ECO:0000256" key="1">
    <source>
        <dbReference type="SAM" id="Phobius"/>
    </source>
</evidence>
<protein>
    <recommendedName>
        <fullName evidence="4">Sugar ABC transporter permease</fullName>
    </recommendedName>
</protein>
<reference evidence="2 3" key="1">
    <citation type="submission" date="2024-06" db="EMBL/GenBank/DDBJ databases">
        <authorList>
            <person name="Campbell A.G."/>
        </authorList>
    </citation>
    <scope>NUCLEOTIDE SEQUENCE [LARGE SCALE GENOMIC DNA]</scope>
    <source>
        <strain evidence="2 3">EM12</strain>
    </source>
</reference>
<dbReference type="EMBL" id="JBELQE010000092">
    <property type="protein sequence ID" value="MER2251902.1"/>
    <property type="molecule type" value="Genomic_DNA"/>
</dbReference>
<organism evidence="2 3">
    <name type="scientific">Methylorubrum podarium</name>
    <dbReference type="NCBI Taxonomy" id="200476"/>
    <lineage>
        <taxon>Bacteria</taxon>
        <taxon>Pseudomonadati</taxon>
        <taxon>Pseudomonadota</taxon>
        <taxon>Alphaproteobacteria</taxon>
        <taxon>Hyphomicrobiales</taxon>
        <taxon>Methylobacteriaceae</taxon>
        <taxon>Methylorubrum</taxon>
    </lineage>
</organism>
<proteinExistence type="predicted"/>
<keyword evidence="1" id="KW-1133">Transmembrane helix</keyword>
<evidence type="ECO:0000313" key="3">
    <source>
        <dbReference type="Proteomes" id="UP001480955"/>
    </source>
</evidence>
<keyword evidence="1" id="KW-0812">Transmembrane</keyword>